<protein>
    <submittedName>
        <fullName evidence="1">Nucleoside phosphorylase domain-containing protein</fullName>
    </submittedName>
</protein>
<proteinExistence type="predicted"/>
<dbReference type="EMBL" id="JBFXLQ010000022">
    <property type="protein sequence ID" value="KAL2866947.1"/>
    <property type="molecule type" value="Genomic_DNA"/>
</dbReference>
<sequence length="389" mass="43360">MVTRAFWHEAYTVGWVCALKCEFEAARLLLDEEHKSLAQPRGDDNIYLLGRMKGHNIVIACVGMGTSAAAHAAANLLRTFPNIRFGLTVGIGGGAPLAPDTSDPRKDIRLGDVVVSTAKDSHGGVVQYDKGKMMHDGTFAIASHLNKPPTILSQAVVRLQSNHVLGKGKMTRYINKIGKLANQQDNLSDYRFPGRDRDFLFKPDYPHAGGRDCSTCDVGQLHARLDRKSNDPVVHYGLIGSSNTVMKSARCRDTLRSDWNVLCFETEAAGLMDNFPCVVIRGISNYSDDHKNDDWRPYAAVVAAEYAKDLLRVIEPEQVDNIDTVVIEVTRRFVRYWRQRKSRAIGLLWIITHGRTMEKSSEVKRKKCGSTVPLAISWLRTHSHSTNST</sequence>
<dbReference type="InterPro" id="IPR053137">
    <property type="entry name" value="NLR-like"/>
</dbReference>
<dbReference type="RefSeq" id="XP_070885926.1">
    <property type="nucleotide sequence ID" value="XM_071031236.1"/>
</dbReference>
<evidence type="ECO:0000313" key="1">
    <source>
        <dbReference type="EMBL" id="KAL2866947.1"/>
    </source>
</evidence>
<accession>A0ABR4LQX7</accession>
<keyword evidence="2" id="KW-1185">Reference proteome</keyword>
<organism evidence="1 2">
    <name type="scientific">Aspergillus lucknowensis</name>
    <dbReference type="NCBI Taxonomy" id="176173"/>
    <lineage>
        <taxon>Eukaryota</taxon>
        <taxon>Fungi</taxon>
        <taxon>Dikarya</taxon>
        <taxon>Ascomycota</taxon>
        <taxon>Pezizomycotina</taxon>
        <taxon>Eurotiomycetes</taxon>
        <taxon>Eurotiomycetidae</taxon>
        <taxon>Eurotiales</taxon>
        <taxon>Aspergillaceae</taxon>
        <taxon>Aspergillus</taxon>
        <taxon>Aspergillus subgen. Nidulantes</taxon>
    </lineage>
</organism>
<dbReference type="InterPro" id="IPR035994">
    <property type="entry name" value="Nucleoside_phosphorylase_sf"/>
</dbReference>
<dbReference type="Gene3D" id="3.40.50.1580">
    <property type="entry name" value="Nucleoside phosphorylase domain"/>
    <property type="match status" value="1"/>
</dbReference>
<dbReference type="Proteomes" id="UP001610432">
    <property type="component" value="Unassembled WGS sequence"/>
</dbReference>
<dbReference type="SUPFAM" id="SSF53167">
    <property type="entry name" value="Purine and uridine phosphorylases"/>
    <property type="match status" value="1"/>
</dbReference>
<gene>
    <name evidence="1" type="ORF">BJX67DRAFT_372369</name>
</gene>
<dbReference type="PANTHER" id="PTHR46082:SF11">
    <property type="entry name" value="AAA+ ATPASE DOMAIN-CONTAINING PROTEIN-RELATED"/>
    <property type="match status" value="1"/>
</dbReference>
<reference evidence="1 2" key="1">
    <citation type="submission" date="2024-07" db="EMBL/GenBank/DDBJ databases">
        <title>Section-level genome sequencing and comparative genomics of Aspergillus sections Usti and Cavernicolus.</title>
        <authorList>
            <consortium name="Lawrence Berkeley National Laboratory"/>
            <person name="Nybo J.L."/>
            <person name="Vesth T.C."/>
            <person name="Theobald S."/>
            <person name="Frisvad J.C."/>
            <person name="Larsen T.O."/>
            <person name="Kjaerboelling I."/>
            <person name="Rothschild-Mancinelli K."/>
            <person name="Lyhne E.K."/>
            <person name="Kogle M.E."/>
            <person name="Barry K."/>
            <person name="Clum A."/>
            <person name="Na H."/>
            <person name="Ledsgaard L."/>
            <person name="Lin J."/>
            <person name="Lipzen A."/>
            <person name="Kuo A."/>
            <person name="Riley R."/>
            <person name="Mondo S."/>
            <person name="Labutti K."/>
            <person name="Haridas S."/>
            <person name="Pangalinan J."/>
            <person name="Salamov A.A."/>
            <person name="Simmons B.A."/>
            <person name="Magnuson J.K."/>
            <person name="Chen J."/>
            <person name="Drula E."/>
            <person name="Henrissat B."/>
            <person name="Wiebenga A."/>
            <person name="Lubbers R.J."/>
            <person name="Gomes A.C."/>
            <person name="Macurrencykelacurrency M.R."/>
            <person name="Stajich J."/>
            <person name="Grigoriev I.V."/>
            <person name="Mortensen U.H."/>
            <person name="De Vries R.P."/>
            <person name="Baker S.E."/>
            <person name="Andersen M.R."/>
        </authorList>
    </citation>
    <scope>NUCLEOTIDE SEQUENCE [LARGE SCALE GENOMIC DNA]</scope>
    <source>
        <strain evidence="1 2">CBS 449.75</strain>
    </source>
</reference>
<dbReference type="PANTHER" id="PTHR46082">
    <property type="entry name" value="ATP/GTP-BINDING PROTEIN-RELATED"/>
    <property type="match status" value="1"/>
</dbReference>
<name>A0ABR4LQX7_9EURO</name>
<evidence type="ECO:0000313" key="2">
    <source>
        <dbReference type="Proteomes" id="UP001610432"/>
    </source>
</evidence>
<dbReference type="GeneID" id="98146308"/>
<comment type="caution">
    <text evidence="1">The sequence shown here is derived from an EMBL/GenBank/DDBJ whole genome shotgun (WGS) entry which is preliminary data.</text>
</comment>